<name>A0A939ML65_9MICO</name>
<comment type="caution">
    <text evidence="2">The sequence shown here is derived from an EMBL/GenBank/DDBJ whole genome shotgun (WGS) entry which is preliminary data.</text>
</comment>
<dbReference type="RefSeq" id="WP_208095089.1">
    <property type="nucleotide sequence ID" value="NZ_JAGDYM010000001.1"/>
</dbReference>
<evidence type="ECO:0000313" key="3">
    <source>
        <dbReference type="Proteomes" id="UP000664382"/>
    </source>
</evidence>
<dbReference type="Pfam" id="PF12680">
    <property type="entry name" value="SnoaL_2"/>
    <property type="match status" value="1"/>
</dbReference>
<proteinExistence type="predicted"/>
<organism evidence="2 3">
    <name type="scientific">Leucobacter weissii</name>
    <dbReference type="NCBI Taxonomy" id="1983706"/>
    <lineage>
        <taxon>Bacteria</taxon>
        <taxon>Bacillati</taxon>
        <taxon>Actinomycetota</taxon>
        <taxon>Actinomycetes</taxon>
        <taxon>Micrococcales</taxon>
        <taxon>Microbacteriaceae</taxon>
        <taxon>Leucobacter</taxon>
    </lineage>
</organism>
<sequence>MVAESSLPAPVQRFVDAINAADTDAFVDAFTPDGLVDDWGRELHGPDGLRSWADTDAIGMNARITILSADVDGDTVTTRFDWASRRFNGRSEGIFVIAGDRLSSFTIPPHR</sequence>
<feature type="domain" description="SnoaL-like" evidence="1">
    <location>
        <begin position="11"/>
        <end position="91"/>
    </location>
</feature>
<dbReference type="AlphaFoldDB" id="A0A939ML65"/>
<gene>
    <name evidence="2" type="ORF">J4H92_00650</name>
</gene>
<accession>A0A939ML65</accession>
<protein>
    <submittedName>
        <fullName evidence="2">Nuclear transport factor 2 family protein</fullName>
    </submittedName>
</protein>
<dbReference type="Proteomes" id="UP000664382">
    <property type="component" value="Unassembled WGS sequence"/>
</dbReference>
<evidence type="ECO:0000259" key="1">
    <source>
        <dbReference type="Pfam" id="PF12680"/>
    </source>
</evidence>
<dbReference type="InterPro" id="IPR032710">
    <property type="entry name" value="NTF2-like_dom_sf"/>
</dbReference>
<dbReference type="EMBL" id="JAGDYM010000001">
    <property type="protein sequence ID" value="MBO1900456.1"/>
    <property type="molecule type" value="Genomic_DNA"/>
</dbReference>
<dbReference type="SUPFAM" id="SSF54427">
    <property type="entry name" value="NTF2-like"/>
    <property type="match status" value="1"/>
</dbReference>
<evidence type="ECO:0000313" key="2">
    <source>
        <dbReference type="EMBL" id="MBO1900456.1"/>
    </source>
</evidence>
<dbReference type="InterPro" id="IPR037401">
    <property type="entry name" value="SnoaL-like"/>
</dbReference>
<reference evidence="2" key="1">
    <citation type="submission" date="2021-03" db="EMBL/GenBank/DDBJ databases">
        <title>Leucobacter chromiisoli sp. nov., isolated from chromium-containing soil of chemical plant.</title>
        <authorList>
            <person name="Xu Z."/>
        </authorList>
    </citation>
    <scope>NUCLEOTIDE SEQUENCE</scope>
    <source>
        <strain evidence="2">S27</strain>
    </source>
</reference>
<keyword evidence="3" id="KW-1185">Reference proteome</keyword>
<dbReference type="Gene3D" id="3.10.450.50">
    <property type="match status" value="1"/>
</dbReference>